<sequence>MMFSSAGLFLMATCVFEMASQSTISTQELPACDKRFPKLRTVACRKEIKTPLVKAIFSKTNIQIYNCDFEAIANTILHFNGRYRWLFPNINVTKYLVFKENITKTASFENKAGQFVAKAIDEWSKDLEEIKIQKLRRVGCNFFLNEYVGNGNYGYELCCAFN</sequence>
<evidence type="ECO:0000256" key="1">
    <source>
        <dbReference type="SAM" id="SignalP"/>
    </source>
</evidence>
<dbReference type="Pfam" id="PF17641">
    <property type="entry name" value="ASPRs"/>
    <property type="match status" value="1"/>
</dbReference>
<dbReference type="Proteomes" id="UP000252519">
    <property type="component" value="Unassembled WGS sequence"/>
</dbReference>
<keyword evidence="1" id="KW-0732">Signal</keyword>
<gene>
    <name evidence="2" type="ORF">ANCCAN_13926</name>
</gene>
<evidence type="ECO:0000313" key="3">
    <source>
        <dbReference type="Proteomes" id="UP000252519"/>
    </source>
</evidence>
<protein>
    <recommendedName>
        <fullName evidence="4">SCP domain-containing protein</fullName>
    </recommendedName>
</protein>
<comment type="caution">
    <text evidence="2">The sequence shown here is derived from an EMBL/GenBank/DDBJ whole genome shotgun (WGS) entry which is preliminary data.</text>
</comment>
<dbReference type="InterPro" id="IPR035109">
    <property type="entry name" value="ASPR"/>
</dbReference>
<feature type="chain" id="PRO_5016776990" description="SCP domain-containing protein" evidence="1">
    <location>
        <begin position="22"/>
        <end position="162"/>
    </location>
</feature>
<proteinExistence type="predicted"/>
<dbReference type="AlphaFoldDB" id="A0A368GAX1"/>
<keyword evidence="3" id="KW-1185">Reference proteome</keyword>
<reference evidence="2 3" key="1">
    <citation type="submission" date="2014-10" db="EMBL/GenBank/DDBJ databases">
        <title>Draft genome of the hookworm Ancylostoma caninum.</title>
        <authorList>
            <person name="Mitreva M."/>
        </authorList>
    </citation>
    <scope>NUCLEOTIDE SEQUENCE [LARGE SCALE GENOMIC DNA]</scope>
    <source>
        <strain evidence="2 3">Baltimore</strain>
    </source>
</reference>
<feature type="signal peptide" evidence="1">
    <location>
        <begin position="1"/>
        <end position="21"/>
    </location>
</feature>
<evidence type="ECO:0000313" key="2">
    <source>
        <dbReference type="EMBL" id="RCN40145.1"/>
    </source>
</evidence>
<accession>A0A368GAX1</accession>
<name>A0A368GAX1_ANCCA</name>
<evidence type="ECO:0008006" key="4">
    <source>
        <dbReference type="Google" id="ProtNLM"/>
    </source>
</evidence>
<dbReference type="EMBL" id="JOJR01000300">
    <property type="protein sequence ID" value="RCN40145.1"/>
    <property type="molecule type" value="Genomic_DNA"/>
</dbReference>
<organism evidence="2 3">
    <name type="scientific">Ancylostoma caninum</name>
    <name type="common">Dog hookworm</name>
    <dbReference type="NCBI Taxonomy" id="29170"/>
    <lineage>
        <taxon>Eukaryota</taxon>
        <taxon>Metazoa</taxon>
        <taxon>Ecdysozoa</taxon>
        <taxon>Nematoda</taxon>
        <taxon>Chromadorea</taxon>
        <taxon>Rhabditida</taxon>
        <taxon>Rhabditina</taxon>
        <taxon>Rhabditomorpha</taxon>
        <taxon>Strongyloidea</taxon>
        <taxon>Ancylostomatidae</taxon>
        <taxon>Ancylostomatinae</taxon>
        <taxon>Ancylostoma</taxon>
    </lineage>
</organism>